<organism evidence="9 10">
    <name type="scientific">Sphingobium subterraneum</name>
    <dbReference type="NCBI Taxonomy" id="627688"/>
    <lineage>
        <taxon>Bacteria</taxon>
        <taxon>Pseudomonadati</taxon>
        <taxon>Pseudomonadota</taxon>
        <taxon>Alphaproteobacteria</taxon>
        <taxon>Sphingomonadales</taxon>
        <taxon>Sphingomonadaceae</taxon>
        <taxon>Sphingobium</taxon>
    </lineage>
</organism>
<comment type="caution">
    <text evidence="9">The sequence shown here is derived from an EMBL/GenBank/DDBJ whole genome shotgun (WGS) entry which is preliminary data.</text>
</comment>
<gene>
    <name evidence="9" type="ORF">FHS92_002169</name>
</gene>
<evidence type="ECO:0000256" key="4">
    <source>
        <dbReference type="ARBA" id="ARBA00022692"/>
    </source>
</evidence>
<keyword evidence="6 8" id="KW-0472">Membrane</keyword>
<sequence length="163" mass="17557">MAMSVGSGGGDEKPMSEINTTPLVDVMLVLLIIFLIAIPVVVQTIDLKLPKVAFEVTTTKPENVSLSVTNDASGVCQVYWNLTRVDSNELLDRAVAKLKSDIEKAGGVANLKPEDLPEVHIRGDVNTPWRCVAGAIYNMQLAGFPKVGFISQPDPGSIKVQRL</sequence>
<reference evidence="9 10" key="1">
    <citation type="submission" date="2020-08" db="EMBL/GenBank/DDBJ databases">
        <title>Genomic Encyclopedia of Type Strains, Phase IV (KMG-IV): sequencing the most valuable type-strain genomes for metagenomic binning, comparative biology and taxonomic classification.</title>
        <authorList>
            <person name="Goeker M."/>
        </authorList>
    </citation>
    <scope>NUCLEOTIDE SEQUENCE [LARGE SCALE GENOMIC DNA]</scope>
    <source>
        <strain evidence="9 10">DSM 102255</strain>
    </source>
</reference>
<dbReference type="GO" id="GO:0015031">
    <property type="term" value="P:protein transport"/>
    <property type="evidence" value="ECO:0007669"/>
    <property type="project" value="UniProtKB-KW"/>
</dbReference>
<feature type="transmembrane region" description="Helical" evidence="8">
    <location>
        <begin position="23"/>
        <end position="42"/>
    </location>
</feature>
<name>A0A841J138_9SPHN</name>
<evidence type="ECO:0000313" key="9">
    <source>
        <dbReference type="EMBL" id="MBB6124424.1"/>
    </source>
</evidence>
<dbReference type="AlphaFoldDB" id="A0A841J138"/>
<evidence type="ECO:0000256" key="1">
    <source>
        <dbReference type="ARBA" id="ARBA00004162"/>
    </source>
</evidence>
<comment type="subcellular location">
    <subcellularLocation>
        <location evidence="1">Cell membrane</location>
        <topology evidence="1">Single-pass membrane protein</topology>
    </subcellularLocation>
    <subcellularLocation>
        <location evidence="7">Cell membrane</location>
        <topology evidence="7">Single-pass type II membrane protein</topology>
    </subcellularLocation>
</comment>
<evidence type="ECO:0000313" key="10">
    <source>
        <dbReference type="Proteomes" id="UP000552700"/>
    </source>
</evidence>
<evidence type="ECO:0000256" key="3">
    <source>
        <dbReference type="ARBA" id="ARBA00022475"/>
    </source>
</evidence>
<keyword evidence="4 7" id="KW-0812">Transmembrane</keyword>
<dbReference type="GO" id="GO:0005886">
    <property type="term" value="C:plasma membrane"/>
    <property type="evidence" value="ECO:0007669"/>
    <property type="project" value="UniProtKB-SubCell"/>
</dbReference>
<keyword evidence="5 8" id="KW-1133">Transmembrane helix</keyword>
<accession>A0A841J138</accession>
<evidence type="ECO:0000256" key="2">
    <source>
        <dbReference type="ARBA" id="ARBA00005811"/>
    </source>
</evidence>
<evidence type="ECO:0000256" key="7">
    <source>
        <dbReference type="RuleBase" id="RU003879"/>
    </source>
</evidence>
<dbReference type="InterPro" id="IPR003400">
    <property type="entry name" value="ExbD"/>
</dbReference>
<dbReference type="Pfam" id="PF02472">
    <property type="entry name" value="ExbD"/>
    <property type="match status" value="1"/>
</dbReference>
<evidence type="ECO:0000256" key="5">
    <source>
        <dbReference type="ARBA" id="ARBA00022989"/>
    </source>
</evidence>
<keyword evidence="7" id="KW-0653">Protein transport</keyword>
<dbReference type="EMBL" id="JACIJP010000003">
    <property type="protein sequence ID" value="MBB6124424.1"/>
    <property type="molecule type" value="Genomic_DNA"/>
</dbReference>
<keyword evidence="10" id="KW-1185">Reference proteome</keyword>
<comment type="similarity">
    <text evidence="2 7">Belongs to the ExbD/TolR family.</text>
</comment>
<keyword evidence="7" id="KW-0813">Transport</keyword>
<dbReference type="Proteomes" id="UP000552700">
    <property type="component" value="Unassembled WGS sequence"/>
</dbReference>
<protein>
    <submittedName>
        <fullName evidence="9">Biopolymer transport protein ExbD</fullName>
    </submittedName>
</protein>
<dbReference type="GO" id="GO:0022857">
    <property type="term" value="F:transmembrane transporter activity"/>
    <property type="evidence" value="ECO:0007669"/>
    <property type="project" value="InterPro"/>
</dbReference>
<proteinExistence type="inferred from homology"/>
<evidence type="ECO:0000256" key="8">
    <source>
        <dbReference type="SAM" id="Phobius"/>
    </source>
</evidence>
<keyword evidence="3" id="KW-1003">Cell membrane</keyword>
<dbReference type="RefSeq" id="WP_184080496.1">
    <property type="nucleotide sequence ID" value="NZ_JACIJP010000003.1"/>
</dbReference>
<evidence type="ECO:0000256" key="6">
    <source>
        <dbReference type="ARBA" id="ARBA00023136"/>
    </source>
</evidence>
<dbReference type="PANTHER" id="PTHR30558">
    <property type="entry name" value="EXBD MEMBRANE COMPONENT OF PMF-DRIVEN MACROMOLECULE IMPORT SYSTEM"/>
    <property type="match status" value="1"/>
</dbReference>
<dbReference type="PANTHER" id="PTHR30558:SF7">
    <property type="entry name" value="TOL-PAL SYSTEM PROTEIN TOLR"/>
    <property type="match status" value="1"/>
</dbReference>
<dbReference type="Gene3D" id="3.30.420.270">
    <property type="match status" value="1"/>
</dbReference>